<proteinExistence type="predicted"/>
<organism evidence="1 2">
    <name type="scientific">Algibacter lectus</name>
    <dbReference type="NCBI Taxonomy" id="221126"/>
    <lineage>
        <taxon>Bacteria</taxon>
        <taxon>Pseudomonadati</taxon>
        <taxon>Bacteroidota</taxon>
        <taxon>Flavobacteriia</taxon>
        <taxon>Flavobacteriales</taxon>
        <taxon>Flavobacteriaceae</taxon>
        <taxon>Algibacter</taxon>
    </lineage>
</organism>
<protein>
    <submittedName>
        <fullName evidence="1">Uncharacterized protein</fullName>
    </submittedName>
</protein>
<comment type="caution">
    <text evidence="1">The sequence shown here is derived from an EMBL/GenBank/DDBJ whole genome shotgun (WGS) entry which is preliminary data.</text>
</comment>
<accession>A0A090X793</accession>
<sequence>MFRGIANKKTKMGADVLPEGTYFFKFNISGPHNFDKLEGFVVIKR</sequence>
<reference evidence="1 2" key="1">
    <citation type="journal article" date="2014" name="Genome Announc.">
        <title>Draft Genome Sequences of Marine Flavobacterium Algibacter lectus Strains SS8 and NR4.</title>
        <authorList>
            <person name="Takatani N."/>
            <person name="Nakanishi M."/>
            <person name="Meirelles P."/>
            <person name="Mino S."/>
            <person name="Suda W."/>
            <person name="Oshima K."/>
            <person name="Hattori M."/>
            <person name="Ohkuma M."/>
            <person name="Hosokawa M."/>
            <person name="Miyashita K."/>
            <person name="Thompson F.L."/>
            <person name="Niwa A."/>
            <person name="Sawabe T."/>
            <person name="Sawabe T."/>
        </authorList>
    </citation>
    <scope>NUCLEOTIDE SEQUENCE [LARGE SCALE GENOMIC DNA]</scope>
    <source>
        <strain evidence="2">JCM19274</strain>
    </source>
</reference>
<evidence type="ECO:0000313" key="1">
    <source>
        <dbReference type="EMBL" id="GAL82632.1"/>
    </source>
</evidence>
<dbReference type="AlphaFoldDB" id="A0A090X793"/>
<gene>
    <name evidence="1" type="ORF">JCM19274_4085</name>
</gene>
<dbReference type="Proteomes" id="UP000029643">
    <property type="component" value="Unassembled WGS sequence"/>
</dbReference>
<dbReference type="EMBL" id="BBNU01000037">
    <property type="protein sequence ID" value="GAL82632.1"/>
    <property type="molecule type" value="Genomic_DNA"/>
</dbReference>
<evidence type="ECO:0000313" key="2">
    <source>
        <dbReference type="Proteomes" id="UP000029643"/>
    </source>
</evidence>
<name>A0A090X793_9FLAO</name>